<dbReference type="RefSeq" id="YP_009225617.1">
    <property type="nucleotide sequence ID" value="NC_029094.1"/>
</dbReference>
<dbReference type="GeneID" id="26796678"/>
<evidence type="ECO:0000313" key="2">
    <source>
        <dbReference type="Proteomes" id="UP000202763"/>
    </source>
</evidence>
<organism evidence="1 2">
    <name type="scientific">Pseudoalteromonas phage H101</name>
    <dbReference type="NCBI Taxonomy" id="1654919"/>
    <lineage>
        <taxon>Viruses</taxon>
        <taxon>Duplodnaviria</taxon>
        <taxon>Heunggongvirae</taxon>
        <taxon>Uroviricota</taxon>
        <taxon>Caudoviricetes</taxon>
        <taxon>Shandongvirus</taxon>
        <taxon>Shandongvirus H101</taxon>
    </lineage>
</organism>
<protein>
    <submittedName>
        <fullName evidence="1">Uncharacterized protein</fullName>
    </submittedName>
</protein>
<reference evidence="1 2" key="1">
    <citation type="submission" date="2015-05" db="EMBL/GenBank/DDBJ databases">
        <authorList>
            <person name="Wang D.B."/>
            <person name="Wang M."/>
        </authorList>
    </citation>
    <scope>NUCLEOTIDE SEQUENCE [LARGE SCALE GENOMIC DNA]</scope>
</reference>
<sequence length="78" mass="9281">MIIVDLQLHRLGVIEGDAKRQLEVYVDSRLFSQRKDYDEYTIDVNEVKIRMDIKDLFILSNSFDVRVCDGWVELEEML</sequence>
<name>A0A0H4INC8_9CAUD</name>
<accession>A0A0H4INC8</accession>
<dbReference type="KEGG" id="vg:26796678"/>
<dbReference type="Proteomes" id="UP000202763">
    <property type="component" value="Segment"/>
</dbReference>
<proteinExistence type="predicted"/>
<keyword evidence="2" id="KW-1185">Reference proteome</keyword>
<dbReference type="EMBL" id="KR534323">
    <property type="protein sequence ID" value="AKO61084.1"/>
    <property type="molecule type" value="Genomic_DNA"/>
</dbReference>
<evidence type="ECO:0000313" key="1">
    <source>
        <dbReference type="EMBL" id="AKO61084.1"/>
    </source>
</evidence>